<organism evidence="2">
    <name type="scientific">marine sediment metagenome</name>
    <dbReference type="NCBI Taxonomy" id="412755"/>
    <lineage>
        <taxon>unclassified sequences</taxon>
        <taxon>metagenomes</taxon>
        <taxon>ecological metagenomes</taxon>
    </lineage>
</organism>
<dbReference type="GO" id="GO:0008237">
    <property type="term" value="F:metallopeptidase activity"/>
    <property type="evidence" value="ECO:0007669"/>
    <property type="project" value="InterPro"/>
</dbReference>
<dbReference type="EMBL" id="BARU01011167">
    <property type="protein sequence ID" value="GAH42057.1"/>
    <property type="molecule type" value="Genomic_DNA"/>
</dbReference>
<name>X1FAT0_9ZZZZ</name>
<feature type="non-terminal residue" evidence="2">
    <location>
        <position position="134"/>
    </location>
</feature>
<accession>X1FAT0</accession>
<sequence length="134" mass="15527">MGKDVDSSVVKIKADAYYKMILHVFRFGNKARNHSQNIEVMGVLIGHLEEGEDKQFKNVIIEDAVPISHGSSVEVEFSINDYIFFEKANSMYLEKNWFMVGWYHSHPDLFQHKIFFSPTDTIVKIQTMTVIIPK</sequence>
<proteinExistence type="predicted"/>
<dbReference type="AlphaFoldDB" id="X1FAT0"/>
<evidence type="ECO:0000313" key="2">
    <source>
        <dbReference type="EMBL" id="GAH42057.1"/>
    </source>
</evidence>
<comment type="caution">
    <text evidence="2">The sequence shown here is derived from an EMBL/GenBank/DDBJ whole genome shotgun (WGS) entry which is preliminary data.</text>
</comment>
<evidence type="ECO:0000259" key="1">
    <source>
        <dbReference type="Pfam" id="PF01398"/>
    </source>
</evidence>
<dbReference type="SUPFAM" id="SSF102712">
    <property type="entry name" value="JAB1/MPN domain"/>
    <property type="match status" value="1"/>
</dbReference>
<dbReference type="Gene3D" id="3.40.140.10">
    <property type="entry name" value="Cytidine Deaminase, domain 2"/>
    <property type="match status" value="1"/>
</dbReference>
<protein>
    <recommendedName>
        <fullName evidence="1">JAB1/MPN/MOV34 metalloenzyme domain-containing protein</fullName>
    </recommendedName>
</protein>
<feature type="domain" description="JAB1/MPN/MOV34 metalloenzyme" evidence="1">
    <location>
        <begin position="9"/>
        <end position="110"/>
    </location>
</feature>
<dbReference type="Pfam" id="PF01398">
    <property type="entry name" value="JAB"/>
    <property type="match status" value="1"/>
</dbReference>
<dbReference type="InterPro" id="IPR000555">
    <property type="entry name" value="JAMM/MPN+_dom"/>
</dbReference>
<reference evidence="2" key="1">
    <citation type="journal article" date="2014" name="Front. Microbiol.">
        <title>High frequency of phylogenetically diverse reductive dehalogenase-homologous genes in deep subseafloor sedimentary metagenomes.</title>
        <authorList>
            <person name="Kawai M."/>
            <person name="Futagami T."/>
            <person name="Toyoda A."/>
            <person name="Takaki Y."/>
            <person name="Nishi S."/>
            <person name="Hori S."/>
            <person name="Arai W."/>
            <person name="Tsubouchi T."/>
            <person name="Morono Y."/>
            <person name="Uchiyama I."/>
            <person name="Ito T."/>
            <person name="Fujiyama A."/>
            <person name="Inagaki F."/>
            <person name="Takami H."/>
        </authorList>
    </citation>
    <scope>NUCLEOTIDE SEQUENCE</scope>
    <source>
        <strain evidence="2">Expedition CK06-06</strain>
    </source>
</reference>
<gene>
    <name evidence="2" type="ORF">S03H2_21053</name>
</gene>